<dbReference type="InterPro" id="IPR002575">
    <property type="entry name" value="Aminoglycoside_PTrfase"/>
</dbReference>
<dbReference type="Pfam" id="PF01636">
    <property type="entry name" value="APH"/>
    <property type="match status" value="1"/>
</dbReference>
<dbReference type="Gene3D" id="3.90.1200.10">
    <property type="match status" value="1"/>
</dbReference>
<dbReference type="KEGG" id="sapo:SAPIO_CDS9772"/>
<dbReference type="HOGENOM" id="CLU_069864_1_0_1"/>
<sequence>MAPPTNQELNDKREEHCVAITPEEKRILNEGACLKFLTEKTNIPLPKLYVCFKDDGAACLVTEYVERTAMNDLDEEKKTVAKELELHLETLKKLTSDTWGGPGGMAILSPGFNQDSMLPPYRVLRTSRGGTWKVRNRDKRDLVFCHNDLSASNAIVDADSLKIKAIIDWEYAGFYLPELEAPFYRRPGPSFALEGEVDDVDMLLKMISQESEI</sequence>
<dbReference type="InterPro" id="IPR051678">
    <property type="entry name" value="AGP_Transferase"/>
</dbReference>
<dbReference type="GeneID" id="27728844"/>
<dbReference type="SUPFAM" id="SSF56112">
    <property type="entry name" value="Protein kinase-like (PK-like)"/>
    <property type="match status" value="1"/>
</dbReference>
<gene>
    <name evidence="2" type="ORF">SAPIO_CDS9772</name>
</gene>
<keyword evidence="3" id="KW-1185">Reference proteome</keyword>
<organism evidence="2 3">
    <name type="scientific">Pseudallescheria apiosperma</name>
    <name type="common">Scedosporium apiospermum</name>
    <dbReference type="NCBI Taxonomy" id="563466"/>
    <lineage>
        <taxon>Eukaryota</taxon>
        <taxon>Fungi</taxon>
        <taxon>Dikarya</taxon>
        <taxon>Ascomycota</taxon>
        <taxon>Pezizomycotina</taxon>
        <taxon>Sordariomycetes</taxon>
        <taxon>Hypocreomycetidae</taxon>
        <taxon>Microascales</taxon>
        <taxon>Microascaceae</taxon>
        <taxon>Scedosporium</taxon>
    </lineage>
</organism>
<name>A0A084FXI2_PSEDA</name>
<dbReference type="EMBL" id="JOWA01000143">
    <property type="protein sequence ID" value="KEZ39794.1"/>
    <property type="molecule type" value="Genomic_DNA"/>
</dbReference>
<comment type="caution">
    <text evidence="2">The sequence shown here is derived from an EMBL/GenBank/DDBJ whole genome shotgun (WGS) entry which is preliminary data.</text>
</comment>
<evidence type="ECO:0000259" key="1">
    <source>
        <dbReference type="Pfam" id="PF01636"/>
    </source>
</evidence>
<dbReference type="AlphaFoldDB" id="A0A084FXI2"/>
<accession>A0A084FXI2</accession>
<dbReference type="RefSeq" id="XP_016639593.1">
    <property type="nucleotide sequence ID" value="XM_016791083.1"/>
</dbReference>
<dbReference type="Proteomes" id="UP000028545">
    <property type="component" value="Unassembled WGS sequence"/>
</dbReference>
<protein>
    <recommendedName>
        <fullName evidence="1">Aminoglycoside phosphotransferase domain-containing protein</fullName>
    </recommendedName>
</protein>
<proteinExistence type="predicted"/>
<dbReference type="OMA" id="GMNDLDA"/>
<evidence type="ECO:0000313" key="2">
    <source>
        <dbReference type="EMBL" id="KEZ39794.1"/>
    </source>
</evidence>
<evidence type="ECO:0000313" key="3">
    <source>
        <dbReference type="Proteomes" id="UP000028545"/>
    </source>
</evidence>
<dbReference type="InterPro" id="IPR011009">
    <property type="entry name" value="Kinase-like_dom_sf"/>
</dbReference>
<dbReference type="PANTHER" id="PTHR21310">
    <property type="entry name" value="AMINOGLYCOSIDE PHOSPHOTRANSFERASE-RELATED-RELATED"/>
    <property type="match status" value="1"/>
</dbReference>
<dbReference type="PANTHER" id="PTHR21310:SF15">
    <property type="entry name" value="AMINOGLYCOSIDE PHOSPHOTRANSFERASE DOMAIN-CONTAINING PROTEIN"/>
    <property type="match status" value="1"/>
</dbReference>
<dbReference type="OrthoDB" id="2906425at2759"/>
<reference evidence="2 3" key="1">
    <citation type="journal article" date="2014" name="Genome Announc.">
        <title>Draft genome sequence of the pathogenic fungus Scedosporium apiospermum.</title>
        <authorList>
            <person name="Vandeputte P."/>
            <person name="Ghamrawi S."/>
            <person name="Rechenmann M."/>
            <person name="Iltis A."/>
            <person name="Giraud S."/>
            <person name="Fleury M."/>
            <person name="Thornton C."/>
            <person name="Delhaes L."/>
            <person name="Meyer W."/>
            <person name="Papon N."/>
            <person name="Bouchara J.P."/>
        </authorList>
    </citation>
    <scope>NUCLEOTIDE SEQUENCE [LARGE SCALE GENOMIC DNA]</scope>
    <source>
        <strain evidence="2 3">IHEM 14462</strain>
    </source>
</reference>
<dbReference type="VEuPathDB" id="FungiDB:SAPIO_CDS9772"/>
<feature type="domain" description="Aminoglycoside phosphotransferase" evidence="1">
    <location>
        <begin position="25"/>
        <end position="177"/>
    </location>
</feature>